<comment type="caution">
    <text evidence="1">The sequence shown here is derived from an EMBL/GenBank/DDBJ whole genome shotgun (WGS) entry which is preliminary data.</text>
</comment>
<sequence length="102" mass="11574">MTSMGICNLNYLFEQAGLAYKCLAPVMVALATDSQRWWLICCEISEKYGLPAEKITKLYKKSKKGILVNMDDNIIEHYSNEDTFILNIESVAEGFKVTLTEI</sequence>
<dbReference type="EMBL" id="CM037622">
    <property type="protein sequence ID" value="KAH8003754.1"/>
    <property type="molecule type" value="Genomic_DNA"/>
</dbReference>
<dbReference type="Proteomes" id="UP000827872">
    <property type="component" value="Linkage Group LG09"/>
</dbReference>
<evidence type="ECO:0000313" key="1">
    <source>
        <dbReference type="EMBL" id="KAH8003754.1"/>
    </source>
</evidence>
<gene>
    <name evidence="1" type="ORF">K3G42_023798</name>
</gene>
<proteinExistence type="predicted"/>
<reference evidence="1" key="1">
    <citation type="submission" date="2021-08" db="EMBL/GenBank/DDBJ databases">
        <title>The first chromosome-level gecko genome reveals the dynamic sex chromosomes of Neotropical dwarf geckos (Sphaerodactylidae: Sphaerodactylus).</title>
        <authorList>
            <person name="Pinto B.J."/>
            <person name="Keating S.E."/>
            <person name="Gamble T."/>
        </authorList>
    </citation>
    <scope>NUCLEOTIDE SEQUENCE</scope>
    <source>
        <strain evidence="1">TG3544</strain>
    </source>
</reference>
<accession>A0ACB8FEP9</accession>
<organism evidence="1 2">
    <name type="scientific">Sphaerodactylus townsendi</name>
    <dbReference type="NCBI Taxonomy" id="933632"/>
    <lineage>
        <taxon>Eukaryota</taxon>
        <taxon>Metazoa</taxon>
        <taxon>Chordata</taxon>
        <taxon>Craniata</taxon>
        <taxon>Vertebrata</taxon>
        <taxon>Euteleostomi</taxon>
        <taxon>Lepidosauria</taxon>
        <taxon>Squamata</taxon>
        <taxon>Bifurcata</taxon>
        <taxon>Gekkota</taxon>
        <taxon>Sphaerodactylidae</taxon>
        <taxon>Sphaerodactylus</taxon>
    </lineage>
</organism>
<protein>
    <submittedName>
        <fullName evidence="1">Uncharacterized protein</fullName>
    </submittedName>
</protein>
<evidence type="ECO:0000313" key="2">
    <source>
        <dbReference type="Proteomes" id="UP000827872"/>
    </source>
</evidence>
<name>A0ACB8FEP9_9SAUR</name>
<keyword evidence="2" id="KW-1185">Reference proteome</keyword>